<sequence length="1090" mass="112504">MPSLPTFSRRTRMRAAVPVVAAVTLGLGALAPGASAATRVAISSNALVTDPGSYVNPLIGTTNSADDFPGADVPYGMVQWSPDTPSRPDGGGYEYTDSSITGFSLTHMSGPGCPAEGDVPVLPTVGAVDTGANDSFSHTGESASPGYYSVQTSNGVTTELTATTRTGMARFTFPATTQANLIFKLNDSANGDSATQFDVVSDTEVRGSVTSGYFCGATNTYTVYFDMVFDHPFTTDGTDAVAATLKKAATDASKNSAEPANKPAIHGAQPKTTLSKSAAGSSVNDGYVTFDTSNSQVVQAKVGISYVSGANAVANRKAENPGWNFNSTKAAAASAWNKQLDQIRIEGGTVDQDTVFYTALYHASLHPNVVSDVNGQYPGFDGKVHTVDSGHAAVYGNYSGWDIYRSQAQLEALIDPQIASDTAESMLDDYAQTGEFPKWSNNNGETYVMVGDPSDEILADYYSFGARDWDTSTALKDMVAEATTTNDDRPGLNYISGSSAIGYLPADGTYGCCNFYGPVSTQLEYDSADYAIASLAKATGDKADYAKFAARANNWTNVYNPASGFMQPRLANGSWLAGFNPSSGTDFVEGSSWQYTGMVPFNIAGLAAADGGAANYASTYLDQVLSGIDGGSGNKADFSNEPSLELPWEYDYTGQPYKTQKDVRQVQDQIWTDSPSGLAGNDDLGEMSSWYVWSALGMYPETPGTSTLALGSPLFPKAVVKLASGKTLTINGKGAAAAAPYVQSATWNSGSWNDAYAPADATTKGGTLSFTLGTTPNTSWASLPTDAPPSDSTGEASVLAAVSPGSGLILAPSGSGSAKLVASNLTSSPTTVKWSESGSGVTVSPSSSTLTVPAHSTASVALKVTAGATEGSYPVTFAMSSGGTSLLPSTLSVDVASPGELWPYYTNIGISTDGGSSAADYDGDGYSYSANALAAQNVTPGATITSDGVSYTWPNVQAGALDNIEANGQTIPLQPTTATKIGLLGSATNAPSTGTTGTLTVTYTDGTTQQIPVNFGDWTLGAGSETAPSGDQTIASTTYRNADGGTSNQTVNTYLFAVDGTLTAGKTVASVTLPSPTDGDFHVFAIGFAQ</sequence>
<gene>
    <name evidence="5" type="ORF">KDK95_10515</name>
</gene>
<dbReference type="InterPro" id="IPR014718">
    <property type="entry name" value="GH-type_carb-bd"/>
</dbReference>
<dbReference type="EMBL" id="JAGSOH010000022">
    <property type="protein sequence ID" value="MBR7826736.1"/>
    <property type="molecule type" value="Genomic_DNA"/>
</dbReference>
<evidence type="ECO:0000259" key="3">
    <source>
        <dbReference type="Pfam" id="PF07971"/>
    </source>
</evidence>
<protein>
    <submittedName>
        <fullName evidence="5">Lectin</fullName>
    </submittedName>
</protein>
<dbReference type="GO" id="GO:0000224">
    <property type="term" value="F:peptide-N4-(N-acetyl-beta-glucosaminyl)asparagine amidase activity"/>
    <property type="evidence" value="ECO:0007669"/>
    <property type="project" value="TreeGrafter"/>
</dbReference>
<dbReference type="InterPro" id="IPR006311">
    <property type="entry name" value="TAT_signal"/>
</dbReference>
<name>A0A941IKI1_9ACTN</name>
<proteinExistence type="predicted"/>
<dbReference type="Proteomes" id="UP000676325">
    <property type="component" value="Unassembled WGS sequence"/>
</dbReference>
<keyword evidence="6" id="KW-1185">Reference proteome</keyword>
<dbReference type="Gene3D" id="1.20.1610.10">
    <property type="entry name" value="alpha-1,2-mannosidases domains"/>
    <property type="match status" value="1"/>
</dbReference>
<dbReference type="SUPFAM" id="SSF48208">
    <property type="entry name" value="Six-hairpin glycosidases"/>
    <property type="match status" value="1"/>
</dbReference>
<dbReference type="PROSITE" id="PS51318">
    <property type="entry name" value="TAT"/>
    <property type="match status" value="1"/>
</dbReference>
<feature type="signal peptide" evidence="2">
    <location>
        <begin position="1"/>
        <end position="36"/>
    </location>
</feature>
<dbReference type="PANTHER" id="PTHR12143:SF39">
    <property type="entry name" value="SECRETED PROTEIN"/>
    <property type="match status" value="1"/>
</dbReference>
<dbReference type="Gene3D" id="2.70.98.10">
    <property type="match status" value="1"/>
</dbReference>
<comment type="caution">
    <text evidence="5">The sequence shown here is derived from an EMBL/GenBank/DDBJ whole genome shotgun (WGS) entry which is preliminary data.</text>
</comment>
<accession>A0A941IKI1</accession>
<dbReference type="AlphaFoldDB" id="A0A941IKI1"/>
<reference evidence="5" key="1">
    <citation type="submission" date="2021-04" db="EMBL/GenBank/DDBJ databases">
        <title>Genome based classification of Actinospica acidithermotolerans sp. nov., an actinobacterium isolated from an Indonesian hot spring.</title>
        <authorList>
            <person name="Kusuma A.B."/>
            <person name="Putra K.E."/>
            <person name="Nafisah S."/>
            <person name="Loh J."/>
            <person name="Nouioui I."/>
            <person name="Goodfellow M."/>
        </authorList>
    </citation>
    <scope>NUCLEOTIDE SEQUENCE</scope>
    <source>
        <strain evidence="5">MGRD01-02</strain>
    </source>
</reference>
<dbReference type="Pfam" id="PF07971">
    <property type="entry name" value="Glyco_hydro_92"/>
    <property type="match status" value="1"/>
</dbReference>
<dbReference type="FunFam" id="3.30.2080.10:FF:000001">
    <property type="entry name" value="Alpha-1,2-mannosidase subfamily"/>
    <property type="match status" value="1"/>
</dbReference>
<feature type="domain" description="Glycosyl hydrolase family 92 N-terminal" evidence="4">
    <location>
        <begin position="54"/>
        <end position="305"/>
    </location>
</feature>
<dbReference type="RefSeq" id="WP_212517882.1">
    <property type="nucleotide sequence ID" value="NZ_JAGSOH010000022.1"/>
</dbReference>
<feature type="chain" id="PRO_5037714609" evidence="2">
    <location>
        <begin position="37"/>
        <end position="1090"/>
    </location>
</feature>
<dbReference type="GO" id="GO:0005975">
    <property type="term" value="P:carbohydrate metabolic process"/>
    <property type="evidence" value="ECO:0007669"/>
    <property type="project" value="InterPro"/>
</dbReference>
<keyword evidence="2" id="KW-0732">Signal</keyword>
<feature type="region of interest" description="Disordered" evidence="1">
    <location>
        <begin position="251"/>
        <end position="277"/>
    </location>
</feature>
<evidence type="ECO:0000256" key="1">
    <source>
        <dbReference type="SAM" id="MobiDB-lite"/>
    </source>
</evidence>
<dbReference type="InterPro" id="IPR050883">
    <property type="entry name" value="PNGase"/>
</dbReference>
<dbReference type="GO" id="GO:0030246">
    <property type="term" value="F:carbohydrate binding"/>
    <property type="evidence" value="ECO:0007669"/>
    <property type="project" value="InterPro"/>
</dbReference>
<dbReference type="InterPro" id="IPR008928">
    <property type="entry name" value="6-hairpin_glycosidase_sf"/>
</dbReference>
<evidence type="ECO:0000313" key="5">
    <source>
        <dbReference type="EMBL" id="MBR7826736.1"/>
    </source>
</evidence>
<dbReference type="Gene3D" id="3.30.2080.10">
    <property type="entry name" value="GH92 mannosidase domain"/>
    <property type="match status" value="1"/>
</dbReference>
<dbReference type="GO" id="GO:0006516">
    <property type="term" value="P:glycoprotein catabolic process"/>
    <property type="evidence" value="ECO:0007669"/>
    <property type="project" value="TreeGrafter"/>
</dbReference>
<dbReference type="InterPro" id="IPR012939">
    <property type="entry name" value="Glyco_hydro_92"/>
</dbReference>
<organism evidence="5 6">
    <name type="scientific">Actinospica acidithermotolerans</name>
    <dbReference type="NCBI Taxonomy" id="2828514"/>
    <lineage>
        <taxon>Bacteria</taxon>
        <taxon>Bacillati</taxon>
        <taxon>Actinomycetota</taxon>
        <taxon>Actinomycetes</taxon>
        <taxon>Catenulisporales</taxon>
        <taxon>Actinospicaceae</taxon>
        <taxon>Actinospica</taxon>
    </lineage>
</organism>
<evidence type="ECO:0000259" key="4">
    <source>
        <dbReference type="Pfam" id="PF17678"/>
    </source>
</evidence>
<dbReference type="NCBIfam" id="NF035929">
    <property type="entry name" value="lectin_1"/>
    <property type="match status" value="1"/>
</dbReference>
<dbReference type="Pfam" id="PF17678">
    <property type="entry name" value="Glyco_hydro_92N"/>
    <property type="match status" value="1"/>
</dbReference>
<evidence type="ECO:0000313" key="6">
    <source>
        <dbReference type="Proteomes" id="UP000676325"/>
    </source>
</evidence>
<dbReference type="InterPro" id="IPR005887">
    <property type="entry name" value="GH92_a_mannosidase_put"/>
</dbReference>
<dbReference type="NCBIfam" id="TIGR01180">
    <property type="entry name" value="aman2_put"/>
    <property type="match status" value="1"/>
</dbReference>
<dbReference type="Gene3D" id="1.20.1050.60">
    <property type="entry name" value="alpha-1,2-mannosidase"/>
    <property type="match status" value="1"/>
</dbReference>
<dbReference type="GO" id="GO:0005829">
    <property type="term" value="C:cytosol"/>
    <property type="evidence" value="ECO:0007669"/>
    <property type="project" value="TreeGrafter"/>
</dbReference>
<feature type="domain" description="Glycosyl hydrolase family 92" evidence="3">
    <location>
        <begin position="311"/>
        <end position="773"/>
    </location>
</feature>
<dbReference type="PANTHER" id="PTHR12143">
    <property type="entry name" value="PEPTIDE N-GLYCANASE PNGASE -RELATED"/>
    <property type="match status" value="1"/>
</dbReference>
<dbReference type="InterPro" id="IPR041371">
    <property type="entry name" value="GH92_N"/>
</dbReference>
<evidence type="ECO:0000256" key="2">
    <source>
        <dbReference type="SAM" id="SignalP"/>
    </source>
</evidence>